<organism evidence="2 3">
    <name type="scientific">Brevundimonas basaltis</name>
    <dbReference type="NCBI Taxonomy" id="472166"/>
    <lineage>
        <taxon>Bacteria</taxon>
        <taxon>Pseudomonadati</taxon>
        <taxon>Pseudomonadota</taxon>
        <taxon>Alphaproteobacteria</taxon>
        <taxon>Caulobacterales</taxon>
        <taxon>Caulobacteraceae</taxon>
        <taxon>Brevundimonas</taxon>
    </lineage>
</organism>
<accession>A0A7W8MGN7</accession>
<feature type="transmembrane region" description="Helical" evidence="1">
    <location>
        <begin position="59"/>
        <end position="78"/>
    </location>
</feature>
<gene>
    <name evidence="2" type="ORF">HNQ67_000647</name>
</gene>
<dbReference type="AlphaFoldDB" id="A0A7W8MGN7"/>
<comment type="caution">
    <text evidence="2">The sequence shown here is derived from an EMBL/GenBank/DDBJ whole genome shotgun (WGS) entry which is preliminary data.</text>
</comment>
<proteinExistence type="predicted"/>
<evidence type="ECO:0000256" key="1">
    <source>
        <dbReference type="SAM" id="Phobius"/>
    </source>
</evidence>
<protein>
    <submittedName>
        <fullName evidence="2">MFS family permease</fullName>
    </submittedName>
</protein>
<reference evidence="2 3" key="1">
    <citation type="submission" date="2020-08" db="EMBL/GenBank/DDBJ databases">
        <title>Genomic Encyclopedia of Type Strains, Phase IV (KMG-IV): sequencing the most valuable type-strain genomes for metagenomic binning, comparative biology and taxonomic classification.</title>
        <authorList>
            <person name="Goeker M."/>
        </authorList>
    </citation>
    <scope>NUCLEOTIDE SEQUENCE [LARGE SCALE GENOMIC DNA]</scope>
    <source>
        <strain evidence="2 3">DSM 25335</strain>
    </source>
</reference>
<dbReference type="RefSeq" id="WP_183252257.1">
    <property type="nucleotide sequence ID" value="NZ_BAAAFF010000004.1"/>
</dbReference>
<keyword evidence="1" id="KW-1133">Transmembrane helix</keyword>
<evidence type="ECO:0000313" key="2">
    <source>
        <dbReference type="EMBL" id="MBB5291151.1"/>
    </source>
</evidence>
<dbReference type="Proteomes" id="UP000566663">
    <property type="component" value="Unassembled WGS sequence"/>
</dbReference>
<keyword evidence="1" id="KW-0812">Transmembrane</keyword>
<sequence>MLRAILSIVAGVAAAFVIVMLGDMLSHMLAASTAGAPPTDMNDRPAMEAYVAGLPTTVFAVMLAGWTIAAFAAGFVAARFGRKGAWPGWVAAGIFLCATAANLLMIPHPVWMTAAGIVLVILGGLTGSRVGSKRAPVA</sequence>
<evidence type="ECO:0000313" key="3">
    <source>
        <dbReference type="Proteomes" id="UP000566663"/>
    </source>
</evidence>
<dbReference type="EMBL" id="JACHFZ010000001">
    <property type="protein sequence ID" value="MBB5291151.1"/>
    <property type="molecule type" value="Genomic_DNA"/>
</dbReference>
<keyword evidence="1" id="KW-0472">Membrane</keyword>
<keyword evidence="3" id="KW-1185">Reference proteome</keyword>
<feature type="transmembrane region" description="Helical" evidence="1">
    <location>
        <begin position="110"/>
        <end position="128"/>
    </location>
</feature>
<feature type="transmembrane region" description="Helical" evidence="1">
    <location>
        <begin position="85"/>
        <end position="104"/>
    </location>
</feature>
<name>A0A7W8MGN7_9CAUL</name>